<keyword evidence="1" id="KW-0479">Metal-binding</keyword>
<proteinExistence type="predicted"/>
<dbReference type="Gene3D" id="4.10.60.10">
    <property type="entry name" value="Zinc finger, CCHC-type"/>
    <property type="match status" value="1"/>
</dbReference>
<gene>
    <name evidence="4" type="ORF">HPB51_015665</name>
</gene>
<evidence type="ECO:0000313" key="5">
    <source>
        <dbReference type="Proteomes" id="UP000821866"/>
    </source>
</evidence>
<feature type="region of interest" description="Disordered" evidence="2">
    <location>
        <begin position="265"/>
        <end position="287"/>
    </location>
</feature>
<dbReference type="GO" id="GO:0003676">
    <property type="term" value="F:nucleic acid binding"/>
    <property type="evidence" value="ECO:0007669"/>
    <property type="project" value="InterPro"/>
</dbReference>
<organism evidence="4 5">
    <name type="scientific">Rhipicephalus microplus</name>
    <name type="common">Cattle tick</name>
    <name type="synonym">Boophilus microplus</name>
    <dbReference type="NCBI Taxonomy" id="6941"/>
    <lineage>
        <taxon>Eukaryota</taxon>
        <taxon>Metazoa</taxon>
        <taxon>Ecdysozoa</taxon>
        <taxon>Arthropoda</taxon>
        <taxon>Chelicerata</taxon>
        <taxon>Arachnida</taxon>
        <taxon>Acari</taxon>
        <taxon>Parasitiformes</taxon>
        <taxon>Ixodida</taxon>
        <taxon>Ixodoidea</taxon>
        <taxon>Ixodidae</taxon>
        <taxon>Rhipicephalinae</taxon>
        <taxon>Rhipicephalus</taxon>
        <taxon>Boophilus</taxon>
    </lineage>
</organism>
<evidence type="ECO:0000256" key="2">
    <source>
        <dbReference type="SAM" id="MobiDB-lite"/>
    </source>
</evidence>
<feature type="compositionally biased region" description="Polar residues" evidence="2">
    <location>
        <begin position="265"/>
        <end position="281"/>
    </location>
</feature>
<evidence type="ECO:0000259" key="3">
    <source>
        <dbReference type="PROSITE" id="PS50158"/>
    </source>
</evidence>
<dbReference type="InterPro" id="IPR036875">
    <property type="entry name" value="Znf_CCHC_sf"/>
</dbReference>
<name>A0A9J6D588_RHIMP</name>
<feature type="domain" description="CCHC-type" evidence="3">
    <location>
        <begin position="242"/>
        <end position="257"/>
    </location>
</feature>
<comment type="caution">
    <text evidence="4">The sequence shown here is derived from an EMBL/GenBank/DDBJ whole genome shotgun (WGS) entry which is preliminary data.</text>
</comment>
<evidence type="ECO:0000256" key="1">
    <source>
        <dbReference type="PROSITE-ProRule" id="PRU00047"/>
    </source>
</evidence>
<keyword evidence="5" id="KW-1185">Reference proteome</keyword>
<keyword evidence="1" id="KW-0862">Zinc</keyword>
<dbReference type="GO" id="GO:0008270">
    <property type="term" value="F:zinc ion binding"/>
    <property type="evidence" value="ECO:0007669"/>
    <property type="project" value="UniProtKB-KW"/>
</dbReference>
<evidence type="ECO:0000313" key="4">
    <source>
        <dbReference type="EMBL" id="KAH8009342.1"/>
    </source>
</evidence>
<dbReference type="Proteomes" id="UP000821866">
    <property type="component" value="Chromosome 9"/>
</dbReference>
<sequence>MVDVVADLAAWLSVIEEQSGLKQHVSTKVERNVPLSAQPRFFGAQLPPPTLDDTTSWAVFLALFEFVAALNGWTVQNKAQALILQLRGAAVEYLEYIPQGVLSNYEALVSAQETRFSDSHMLQFYLTQLKHVRQGHRDLQELAAHADSLFRKASSGCPTATMDLIAADSFVDAINNRSVQHFVRIARSIDVRSALAFALEAEIHERSQAAEDLYRRPLYTDAPSRTGLLAPTRLHDPTAVPRCYHCHHVGHFVRNCPLVTESLTNSAPPMQSSSGNYNSGHLGQDLA</sequence>
<reference evidence="4" key="2">
    <citation type="submission" date="2021-09" db="EMBL/GenBank/DDBJ databases">
        <authorList>
            <person name="Jia N."/>
            <person name="Wang J."/>
            <person name="Shi W."/>
            <person name="Du L."/>
            <person name="Sun Y."/>
            <person name="Zhan W."/>
            <person name="Jiang J."/>
            <person name="Wang Q."/>
            <person name="Zhang B."/>
            <person name="Ji P."/>
            <person name="Sakyi L.B."/>
            <person name="Cui X."/>
            <person name="Yuan T."/>
            <person name="Jiang B."/>
            <person name="Yang W."/>
            <person name="Lam T.T.-Y."/>
            <person name="Chang Q."/>
            <person name="Ding S."/>
            <person name="Wang X."/>
            <person name="Zhu J."/>
            <person name="Ruan X."/>
            <person name="Zhao L."/>
            <person name="Wei J."/>
            <person name="Que T."/>
            <person name="Du C."/>
            <person name="Cheng J."/>
            <person name="Dai P."/>
            <person name="Han X."/>
            <person name="Huang E."/>
            <person name="Gao Y."/>
            <person name="Liu J."/>
            <person name="Shao H."/>
            <person name="Ye R."/>
            <person name="Li L."/>
            <person name="Wei W."/>
            <person name="Wang X."/>
            <person name="Wang C."/>
            <person name="Huo Q."/>
            <person name="Li W."/>
            <person name="Guo W."/>
            <person name="Chen H."/>
            <person name="Chen S."/>
            <person name="Zhou L."/>
            <person name="Zhou L."/>
            <person name="Ni X."/>
            <person name="Tian J."/>
            <person name="Zhou Y."/>
            <person name="Sheng Y."/>
            <person name="Liu T."/>
            <person name="Pan Y."/>
            <person name="Xia L."/>
            <person name="Li J."/>
            <person name="Zhao F."/>
            <person name="Cao W."/>
        </authorList>
    </citation>
    <scope>NUCLEOTIDE SEQUENCE</scope>
    <source>
        <strain evidence="4">Rmic-2018</strain>
        <tissue evidence="4">Larvae</tissue>
    </source>
</reference>
<dbReference type="PANTHER" id="PTHR45823:SF1">
    <property type="entry name" value="T-SNARE COILED-COIL HOMOLOGY DOMAIN-CONTAINING PROTEIN"/>
    <property type="match status" value="1"/>
</dbReference>
<dbReference type="InterPro" id="IPR001878">
    <property type="entry name" value="Znf_CCHC"/>
</dbReference>
<dbReference type="EMBL" id="JABSTU010000011">
    <property type="protein sequence ID" value="KAH8009342.1"/>
    <property type="molecule type" value="Genomic_DNA"/>
</dbReference>
<keyword evidence="1" id="KW-0863">Zinc-finger</keyword>
<dbReference type="SUPFAM" id="SSF57756">
    <property type="entry name" value="Retrovirus zinc finger-like domains"/>
    <property type="match status" value="1"/>
</dbReference>
<reference evidence="4" key="1">
    <citation type="journal article" date="2020" name="Cell">
        <title>Large-Scale Comparative Analyses of Tick Genomes Elucidate Their Genetic Diversity and Vector Capacities.</title>
        <authorList>
            <consortium name="Tick Genome and Microbiome Consortium (TIGMIC)"/>
            <person name="Jia N."/>
            <person name="Wang J."/>
            <person name="Shi W."/>
            <person name="Du L."/>
            <person name="Sun Y."/>
            <person name="Zhan W."/>
            <person name="Jiang J.F."/>
            <person name="Wang Q."/>
            <person name="Zhang B."/>
            <person name="Ji P."/>
            <person name="Bell-Sakyi L."/>
            <person name="Cui X.M."/>
            <person name="Yuan T.T."/>
            <person name="Jiang B.G."/>
            <person name="Yang W.F."/>
            <person name="Lam T.T."/>
            <person name="Chang Q.C."/>
            <person name="Ding S.J."/>
            <person name="Wang X.J."/>
            <person name="Zhu J.G."/>
            <person name="Ruan X.D."/>
            <person name="Zhao L."/>
            <person name="Wei J.T."/>
            <person name="Ye R.Z."/>
            <person name="Que T.C."/>
            <person name="Du C.H."/>
            <person name="Zhou Y.H."/>
            <person name="Cheng J.X."/>
            <person name="Dai P.F."/>
            <person name="Guo W.B."/>
            <person name="Han X.H."/>
            <person name="Huang E.J."/>
            <person name="Li L.F."/>
            <person name="Wei W."/>
            <person name="Gao Y.C."/>
            <person name="Liu J.Z."/>
            <person name="Shao H.Z."/>
            <person name="Wang X."/>
            <person name="Wang C.C."/>
            <person name="Yang T.C."/>
            <person name="Huo Q.B."/>
            <person name="Li W."/>
            <person name="Chen H.Y."/>
            <person name="Chen S.E."/>
            <person name="Zhou L.G."/>
            <person name="Ni X.B."/>
            <person name="Tian J.H."/>
            <person name="Sheng Y."/>
            <person name="Liu T."/>
            <person name="Pan Y.S."/>
            <person name="Xia L.Y."/>
            <person name="Li J."/>
            <person name="Zhao F."/>
            <person name="Cao W.C."/>
        </authorList>
    </citation>
    <scope>NUCLEOTIDE SEQUENCE</scope>
    <source>
        <strain evidence="4">Rmic-2018</strain>
    </source>
</reference>
<dbReference type="AlphaFoldDB" id="A0A9J6D588"/>
<dbReference type="PROSITE" id="PS50158">
    <property type="entry name" value="ZF_CCHC"/>
    <property type="match status" value="1"/>
</dbReference>
<dbReference type="PANTHER" id="PTHR45823">
    <property type="entry name" value="T-SNARE COILED-COIL HOMOLOGY DOMAIN-CONTAINING PROTEIN"/>
    <property type="match status" value="1"/>
</dbReference>
<protein>
    <recommendedName>
        <fullName evidence="3">CCHC-type domain-containing protein</fullName>
    </recommendedName>
</protein>
<accession>A0A9J6D588</accession>